<dbReference type="AlphaFoldDB" id="A0A183E344"/>
<reference evidence="9" key="1">
    <citation type="submission" date="2016-06" db="UniProtKB">
        <authorList>
            <consortium name="WormBaseParasite"/>
        </authorList>
    </citation>
    <scope>IDENTIFICATION</scope>
</reference>
<dbReference type="PANTHER" id="PTHR44281:SF2">
    <property type="entry name" value="SPINDLE ASSEMBLY ABNORMAL PROTEIN 6 HOMOLOG"/>
    <property type="match status" value="1"/>
</dbReference>
<keyword evidence="4" id="KW-0206">Cytoskeleton</keyword>
<keyword evidence="5" id="KW-0131">Cell cycle</keyword>
<keyword evidence="2" id="KW-0963">Cytoplasm</keyword>
<dbReference type="EMBL" id="UYRT01082368">
    <property type="protein sequence ID" value="VDN25900.1"/>
    <property type="molecule type" value="Genomic_DNA"/>
</dbReference>
<dbReference type="OrthoDB" id="49058at2759"/>
<name>A0A183E344_9BILA</name>
<dbReference type="WBParaSite" id="GPUH_0001540601-mRNA-1">
    <property type="protein sequence ID" value="GPUH_0001540601-mRNA-1"/>
    <property type="gene ID" value="GPUH_0001540601"/>
</dbReference>
<gene>
    <name evidence="7" type="ORF">GPUH_LOCUS15385</name>
</gene>
<dbReference type="InterPro" id="IPR038558">
    <property type="entry name" value="SAS-6_N_sf"/>
</dbReference>
<evidence type="ECO:0000256" key="5">
    <source>
        <dbReference type="ARBA" id="ARBA00023306"/>
    </source>
</evidence>
<sequence>IRFSRIHLNFKIEERQNRAEKEFVFCLSRDEDPLYVYMLALRRNDYELLKREQELDADFDAFPKRIIDFVTCLDSSCGSHLRTGSTDDSSVLKFELVGKMGFKWVTILSLPLQKVTDKALVSHLVERITKYQVRLRFCCIVTVAGAHLLLPRHDIP</sequence>
<dbReference type="GO" id="GO:0005813">
    <property type="term" value="C:centrosome"/>
    <property type="evidence" value="ECO:0007669"/>
    <property type="project" value="UniProtKB-SubCell"/>
</dbReference>
<evidence type="ECO:0000313" key="9">
    <source>
        <dbReference type="WBParaSite" id="GPUH_0001540601-mRNA-1"/>
    </source>
</evidence>
<feature type="domain" description="Spindle assembly abnormal protein 6 N-terminal" evidence="6">
    <location>
        <begin position="6"/>
        <end position="112"/>
    </location>
</feature>
<evidence type="ECO:0000256" key="1">
    <source>
        <dbReference type="ARBA" id="ARBA00004300"/>
    </source>
</evidence>
<protein>
    <submittedName>
        <fullName evidence="9">SAS-6_N domain-containing protein</fullName>
    </submittedName>
</protein>
<evidence type="ECO:0000313" key="7">
    <source>
        <dbReference type="EMBL" id="VDN25900.1"/>
    </source>
</evidence>
<reference evidence="7 8" key="2">
    <citation type="submission" date="2018-11" db="EMBL/GenBank/DDBJ databases">
        <authorList>
            <consortium name="Pathogen Informatics"/>
        </authorList>
    </citation>
    <scope>NUCLEOTIDE SEQUENCE [LARGE SCALE GENOMIC DNA]</scope>
</reference>
<comment type="subcellular location">
    <subcellularLocation>
        <location evidence="1">Cytoplasm</location>
        <location evidence="1">Cytoskeleton</location>
        <location evidence="1">Microtubule organizing center</location>
        <location evidence="1">Centrosome</location>
    </subcellularLocation>
</comment>
<keyword evidence="3" id="KW-0175">Coiled coil</keyword>
<organism evidence="9">
    <name type="scientific">Gongylonema pulchrum</name>
    <dbReference type="NCBI Taxonomy" id="637853"/>
    <lineage>
        <taxon>Eukaryota</taxon>
        <taxon>Metazoa</taxon>
        <taxon>Ecdysozoa</taxon>
        <taxon>Nematoda</taxon>
        <taxon>Chromadorea</taxon>
        <taxon>Rhabditida</taxon>
        <taxon>Spirurina</taxon>
        <taxon>Spiruromorpha</taxon>
        <taxon>Spiruroidea</taxon>
        <taxon>Gongylonematidae</taxon>
        <taxon>Gongylonema</taxon>
    </lineage>
</organism>
<evidence type="ECO:0000256" key="3">
    <source>
        <dbReference type="ARBA" id="ARBA00023054"/>
    </source>
</evidence>
<evidence type="ECO:0000256" key="4">
    <source>
        <dbReference type="ARBA" id="ARBA00023212"/>
    </source>
</evidence>
<accession>A0A183E344</accession>
<dbReference type="Pfam" id="PF16531">
    <property type="entry name" value="SAS-6_N"/>
    <property type="match status" value="1"/>
</dbReference>
<proteinExistence type="predicted"/>
<evidence type="ECO:0000313" key="8">
    <source>
        <dbReference type="Proteomes" id="UP000271098"/>
    </source>
</evidence>
<evidence type="ECO:0000256" key="2">
    <source>
        <dbReference type="ARBA" id="ARBA00022490"/>
    </source>
</evidence>
<keyword evidence="8" id="KW-1185">Reference proteome</keyword>
<dbReference type="Gene3D" id="2.170.210.20">
    <property type="entry name" value="Spindle assembly abnormal protein 6, N-terminal domain"/>
    <property type="match status" value="1"/>
</dbReference>
<evidence type="ECO:0000259" key="6">
    <source>
        <dbReference type="Pfam" id="PF16531"/>
    </source>
</evidence>
<dbReference type="PANTHER" id="PTHR44281">
    <property type="entry name" value="SPINDLE ASSEMBLY ABNORMAL PROTEIN 6 HOMOLOG"/>
    <property type="match status" value="1"/>
</dbReference>
<dbReference type="Proteomes" id="UP000271098">
    <property type="component" value="Unassembled WGS sequence"/>
</dbReference>
<dbReference type="InterPro" id="IPR032396">
    <property type="entry name" value="SAS-6_N"/>
</dbReference>